<dbReference type="eggNOG" id="arCOG05844">
    <property type="taxonomic scope" value="Archaea"/>
</dbReference>
<dbReference type="EMBL" id="AP006878">
    <property type="protein sequence ID" value="BAD84198.1"/>
    <property type="molecule type" value="Genomic_DNA"/>
</dbReference>
<gene>
    <name evidence="1" type="ordered locus">TK0009</name>
</gene>
<proteinExistence type="predicted"/>
<dbReference type="AlphaFoldDB" id="Q5JEC2"/>
<dbReference type="Proteomes" id="UP000000536">
    <property type="component" value="Chromosome"/>
</dbReference>
<name>Q5JEC2_THEKO</name>
<dbReference type="OrthoDB" id="86097at2157"/>
<dbReference type="GeneID" id="78446509"/>
<evidence type="ECO:0000313" key="1">
    <source>
        <dbReference type="EMBL" id="BAD84198.1"/>
    </source>
</evidence>
<dbReference type="InParanoid" id="Q5JEC2"/>
<reference evidence="1 2" key="1">
    <citation type="journal article" date="2005" name="Genome Res.">
        <title>Complete genome sequence of the hyperthermophilic archaeon Thermococcus kodakaraensis KOD1 and comparison with Pyrococcus genomes.</title>
        <authorList>
            <person name="Fukui T."/>
            <person name="Atomi H."/>
            <person name="Kanai T."/>
            <person name="Matsumi R."/>
            <person name="Fujiwara S."/>
            <person name="Imanaka T."/>
        </authorList>
    </citation>
    <scope>NUCLEOTIDE SEQUENCE [LARGE SCALE GENOMIC DNA]</scope>
    <source>
        <strain evidence="2">ATCC BAA-918 / JCM 12380 / KOD1</strain>
    </source>
</reference>
<dbReference type="InterPro" id="IPR011990">
    <property type="entry name" value="TPR-like_helical_dom_sf"/>
</dbReference>
<dbReference type="KEGG" id="tko:TK0009"/>
<dbReference type="EnsemblBacteria" id="BAD84198">
    <property type="protein sequence ID" value="BAD84198"/>
    <property type="gene ID" value="TK0009"/>
</dbReference>
<dbReference type="PATRIC" id="fig|69014.16.peg.9"/>
<dbReference type="HOGENOM" id="CLU_051622_0_0_2"/>
<keyword evidence="2" id="KW-1185">Reference proteome</keyword>
<accession>Q5JEC2</accession>
<dbReference type="PhylomeDB" id="Q5JEC2"/>
<dbReference type="STRING" id="69014.TK0009"/>
<sequence length="416" mass="45949">MLTVEVLKSADIIPDPYTRAVTYARLGETLVRRKDPLYKEAFLKAFDALNDINDPELLLRATLAIGYHMGKAGIKAYYKVFLRVVEDSSALSPPVRDEILALAVRYLVSLGNLGQAVTLATEISDKKLAQATLFSIVRAGSRLIQDSSLKAAYKLRKIKLALEYITDEPYRSKALIELAKAFIAVGSYERALATIREIESPDWAKVAFKELTFSLGRMGVIDKFISGLSELADDFSSRFGADFVVELAEAFLLAGKPDIAVGMLRNLDDSVQVISEVALEVLDKNPAVIPGFLEVLSDDEARIVGKLLMDKILEHPTKALEEVVKAVARRVRSEAMWVKVARYYTLLGDVETARNIGVVLQNPKLRSIVLADVARSYLKQNKIEEAIDAALEVRDRKFASLLMSEILVRALSVGGT</sequence>
<dbReference type="RefSeq" id="WP_011248964.1">
    <property type="nucleotide sequence ID" value="NC_006624.1"/>
</dbReference>
<organism evidence="1 2">
    <name type="scientific">Thermococcus kodakarensis (strain ATCC BAA-918 / JCM 12380 / KOD1)</name>
    <name type="common">Pyrococcus kodakaraensis (strain KOD1)</name>
    <dbReference type="NCBI Taxonomy" id="69014"/>
    <lineage>
        <taxon>Archaea</taxon>
        <taxon>Methanobacteriati</taxon>
        <taxon>Methanobacteriota</taxon>
        <taxon>Thermococci</taxon>
        <taxon>Thermococcales</taxon>
        <taxon>Thermococcaceae</taxon>
        <taxon>Thermococcus</taxon>
    </lineage>
</organism>
<protein>
    <submittedName>
        <fullName evidence="1">Uncharacterized protein</fullName>
    </submittedName>
</protein>
<dbReference type="Gene3D" id="1.25.40.10">
    <property type="entry name" value="Tetratricopeptide repeat domain"/>
    <property type="match status" value="1"/>
</dbReference>
<evidence type="ECO:0000313" key="2">
    <source>
        <dbReference type="Proteomes" id="UP000000536"/>
    </source>
</evidence>